<keyword evidence="3" id="KW-1185">Reference proteome</keyword>
<dbReference type="CDD" id="cd04301">
    <property type="entry name" value="NAT_SF"/>
    <property type="match status" value="1"/>
</dbReference>
<evidence type="ECO:0000259" key="1">
    <source>
        <dbReference type="PROSITE" id="PS51186"/>
    </source>
</evidence>
<dbReference type="Pfam" id="PF13508">
    <property type="entry name" value="Acetyltransf_7"/>
    <property type="match status" value="1"/>
</dbReference>
<evidence type="ECO:0000313" key="2">
    <source>
        <dbReference type="EMBL" id="MCC0096190.1"/>
    </source>
</evidence>
<dbReference type="InterPro" id="IPR016181">
    <property type="entry name" value="Acyl_CoA_acyltransferase"/>
</dbReference>
<dbReference type="RefSeq" id="WP_229336652.1">
    <property type="nucleotide sequence ID" value="NZ_JAINUL010000001.1"/>
</dbReference>
<accession>A0ABS8E4Z4</accession>
<proteinExistence type="predicted"/>
<dbReference type="Gene3D" id="3.40.630.30">
    <property type="match status" value="1"/>
</dbReference>
<sequence length="321" mass="35078">MTATPYARRSRRTLTVRPAGPGDASDICALLNAVDVIEIGRPESDLAAVEADLHHPDIDLAKDSWLAFEGGRLVAHAQVWADSGPGTVDSEHYVLPGRREAAVRLLELMEIRARELTGGSGDAVMRLRLNVRPVLDADVLPGRGYRPVRRYQVMTRALSRAADPPPAPPGGLLLRDCAADEGDRRRVHALVEETFAAHFGHVHRPYEAWLDHLDARTLDWSLVWIASLPGVGDAGVLLTRDDRTSMAWLSHLGVRADLRGRGIGGFLLRHGFAAYAARGRDTAGLGVDTRNETGALALYEAHGMRLHYAVDTWELSLHSRG</sequence>
<feature type="domain" description="N-acetyltransferase" evidence="1">
    <location>
        <begin position="172"/>
        <end position="321"/>
    </location>
</feature>
<organism evidence="2 3">
    <name type="scientific">Streptomyces flavotricini</name>
    <dbReference type="NCBI Taxonomy" id="66888"/>
    <lineage>
        <taxon>Bacteria</taxon>
        <taxon>Bacillati</taxon>
        <taxon>Actinomycetota</taxon>
        <taxon>Actinomycetes</taxon>
        <taxon>Kitasatosporales</taxon>
        <taxon>Streptomycetaceae</taxon>
        <taxon>Streptomyces</taxon>
    </lineage>
</organism>
<gene>
    <name evidence="2" type="ORF">K7B10_15625</name>
</gene>
<dbReference type="InterPro" id="IPR000182">
    <property type="entry name" value="GNAT_dom"/>
</dbReference>
<name>A0ABS8E4Z4_9ACTN</name>
<reference evidence="2 3" key="1">
    <citation type="submission" date="2021-08" db="EMBL/GenBank/DDBJ databases">
        <title>Genomic Architecture of Streptomyces flavotricini NGL1 and Streptomyces erythrochromogenes HMS4 With Differential Plant Beneficial attributes and laccase production capabilities.</title>
        <authorList>
            <person name="Salwan R."/>
            <person name="Kaur R."/>
            <person name="Sharma V."/>
        </authorList>
    </citation>
    <scope>NUCLEOTIDE SEQUENCE [LARGE SCALE GENOMIC DNA]</scope>
    <source>
        <strain evidence="2 3">NGL1</strain>
    </source>
</reference>
<dbReference type="EMBL" id="JAINUL010000001">
    <property type="protein sequence ID" value="MCC0096190.1"/>
    <property type="molecule type" value="Genomic_DNA"/>
</dbReference>
<dbReference type="PROSITE" id="PS51186">
    <property type="entry name" value="GNAT"/>
    <property type="match status" value="1"/>
</dbReference>
<dbReference type="Proteomes" id="UP001520654">
    <property type="component" value="Unassembled WGS sequence"/>
</dbReference>
<protein>
    <submittedName>
        <fullName evidence="2">GNAT family N-acetyltransferase</fullName>
    </submittedName>
</protein>
<dbReference type="SUPFAM" id="SSF55729">
    <property type="entry name" value="Acyl-CoA N-acyltransferases (Nat)"/>
    <property type="match status" value="2"/>
</dbReference>
<comment type="caution">
    <text evidence="2">The sequence shown here is derived from an EMBL/GenBank/DDBJ whole genome shotgun (WGS) entry which is preliminary data.</text>
</comment>
<evidence type="ECO:0000313" key="3">
    <source>
        <dbReference type="Proteomes" id="UP001520654"/>
    </source>
</evidence>